<dbReference type="Pfam" id="PF03781">
    <property type="entry name" value="FGE-sulfatase"/>
    <property type="match status" value="1"/>
</dbReference>
<dbReference type="EMBL" id="JBBWYZ010000014">
    <property type="protein sequence ID" value="MEK9513504.1"/>
    <property type="molecule type" value="Genomic_DNA"/>
</dbReference>
<proteinExistence type="predicted"/>
<evidence type="ECO:0000313" key="3">
    <source>
        <dbReference type="Proteomes" id="UP001387447"/>
    </source>
</evidence>
<dbReference type="Gene3D" id="3.90.1580.10">
    <property type="entry name" value="paralog of FGE (formylglycine-generating enzyme)"/>
    <property type="match status" value="1"/>
</dbReference>
<dbReference type="InterPro" id="IPR016187">
    <property type="entry name" value="CTDL_fold"/>
</dbReference>
<gene>
    <name evidence="2" type="ORF">AAEJ74_17950</name>
</gene>
<protein>
    <submittedName>
        <fullName evidence="2">SUMF1/EgtB/PvdO family nonheme iron enzyme</fullName>
    </submittedName>
</protein>
<dbReference type="SUPFAM" id="SSF56436">
    <property type="entry name" value="C-type lectin-like"/>
    <property type="match status" value="1"/>
</dbReference>
<name>A0ABU9EQ19_LIMFS</name>
<keyword evidence="3" id="KW-1185">Reference proteome</keyword>
<reference evidence="2 3" key="1">
    <citation type="journal article" date="2024" name="Front. Microbiol.">
        <title>Transcriptomic insights into the dominance of two phototrophs throughout the water column of a tropical hypersaline-alkaline crater lake (Dziani Dzaha, Mayotte).</title>
        <authorList>
            <person name="Duperron S."/>
            <person name="Halary S."/>
            <person name="Bouly J.-P."/>
            <person name="Roussel T."/>
            <person name="Hugoni M."/>
            <person name="Bruto M."/>
            <person name="Oger P."/>
            <person name="Duval C."/>
            <person name="Woo A."/>
            <person name="Jezequiel D."/>
            <person name="Ader M."/>
            <person name="Leboulanger C."/>
            <person name="Agogue H."/>
            <person name="Grossi V."/>
            <person name="Trousselier M."/>
            <person name="Bernard C."/>
        </authorList>
    </citation>
    <scope>NUCLEOTIDE SEQUENCE [LARGE SCALE GENOMIC DNA]</scope>
    <source>
        <strain evidence="2 3">PMC 851.14</strain>
    </source>
</reference>
<accession>A0ABU9EQ19</accession>
<feature type="domain" description="Sulfatase-modifying factor enzyme-like" evidence="1">
    <location>
        <begin position="6"/>
        <end position="37"/>
    </location>
</feature>
<evidence type="ECO:0000313" key="2">
    <source>
        <dbReference type="EMBL" id="MEK9513504.1"/>
    </source>
</evidence>
<sequence length="50" mass="6026">MWKILHTEKPQHRVTIEPFWIAKYAIAQKQWQQVASSYELTRSKMVSFGF</sequence>
<evidence type="ECO:0000259" key="1">
    <source>
        <dbReference type="Pfam" id="PF03781"/>
    </source>
</evidence>
<organism evidence="2 3">
    <name type="scientific">Limnospira fusiformis PMC 851.14</name>
    <dbReference type="NCBI Taxonomy" id="2219512"/>
    <lineage>
        <taxon>Bacteria</taxon>
        <taxon>Bacillati</taxon>
        <taxon>Cyanobacteriota</taxon>
        <taxon>Cyanophyceae</taxon>
        <taxon>Oscillatoriophycideae</taxon>
        <taxon>Oscillatoriales</taxon>
        <taxon>Sirenicapillariaceae</taxon>
        <taxon>Limnospira</taxon>
    </lineage>
</organism>
<comment type="caution">
    <text evidence="2">The sequence shown here is derived from an EMBL/GenBank/DDBJ whole genome shotgun (WGS) entry which is preliminary data.</text>
</comment>
<dbReference type="InterPro" id="IPR005532">
    <property type="entry name" value="SUMF_dom"/>
</dbReference>
<dbReference type="Proteomes" id="UP001387447">
    <property type="component" value="Unassembled WGS sequence"/>
</dbReference>
<dbReference type="InterPro" id="IPR042095">
    <property type="entry name" value="SUMF_sf"/>
</dbReference>
<dbReference type="RefSeq" id="WP_006670904.1">
    <property type="nucleotide sequence ID" value="NZ_JBBWYZ010000014.1"/>
</dbReference>